<dbReference type="InterPro" id="IPR033738">
    <property type="entry name" value="AsnB_N"/>
</dbReference>
<accession>K1S603</accession>
<dbReference type="PROSITE" id="PS51278">
    <property type="entry name" value="GATASE_TYPE_2"/>
    <property type="match status" value="1"/>
</dbReference>
<comment type="caution">
    <text evidence="2">The sequence shown here is derived from an EMBL/GenBank/DDBJ whole genome shotgun (WGS) entry which is preliminary data.</text>
</comment>
<sequence length="139" mass="16023">MCGFVGYVNDTPDKSVNEKIIKDMADRIRHRGPDQDDYYVDSSVSLGFRRLSIIDLDGGSQPILNEDGTKVLVFNGEIYNYQPIREELIKKGHVFRTKTDSEVLLHGYEEYGCELLNKLRGMFAFVIWDSTEKKLLRRA</sequence>
<evidence type="ECO:0000259" key="1">
    <source>
        <dbReference type="PROSITE" id="PS51278"/>
    </source>
</evidence>
<evidence type="ECO:0000313" key="2">
    <source>
        <dbReference type="EMBL" id="EKC50924.1"/>
    </source>
</evidence>
<dbReference type="Pfam" id="PF13537">
    <property type="entry name" value="GATase_7"/>
    <property type="match status" value="1"/>
</dbReference>
<dbReference type="GO" id="GO:0005829">
    <property type="term" value="C:cytosol"/>
    <property type="evidence" value="ECO:0007669"/>
    <property type="project" value="TreeGrafter"/>
</dbReference>
<dbReference type="EMBL" id="AJWY01012091">
    <property type="protein sequence ID" value="EKC50924.1"/>
    <property type="molecule type" value="Genomic_DNA"/>
</dbReference>
<gene>
    <name evidence="2" type="ORF">LEA_17659</name>
</gene>
<dbReference type="InterPro" id="IPR029055">
    <property type="entry name" value="Ntn_hydrolases_N"/>
</dbReference>
<name>K1S603_9ZZZZ</name>
<organism evidence="2">
    <name type="scientific">human gut metagenome</name>
    <dbReference type="NCBI Taxonomy" id="408170"/>
    <lineage>
        <taxon>unclassified sequences</taxon>
        <taxon>metagenomes</taxon>
        <taxon>organismal metagenomes</taxon>
    </lineage>
</organism>
<dbReference type="InterPro" id="IPR051786">
    <property type="entry name" value="ASN_synthetase/amidase"/>
</dbReference>
<dbReference type="PANTHER" id="PTHR43284:SF1">
    <property type="entry name" value="ASPARAGINE SYNTHETASE"/>
    <property type="match status" value="1"/>
</dbReference>
<feature type="domain" description="Glutamine amidotransferase type-2" evidence="1">
    <location>
        <begin position="2"/>
        <end position="139"/>
    </location>
</feature>
<protein>
    <submittedName>
        <fullName evidence="2">Asparagine synthase (Glutamine-hydrolyzing)</fullName>
    </submittedName>
</protein>
<dbReference type="Gene3D" id="3.60.20.10">
    <property type="entry name" value="Glutamine Phosphoribosylpyrophosphate, subunit 1, domain 1"/>
    <property type="match status" value="1"/>
</dbReference>
<dbReference type="AlphaFoldDB" id="K1S603"/>
<proteinExistence type="predicted"/>
<dbReference type="CDD" id="cd00712">
    <property type="entry name" value="AsnB"/>
    <property type="match status" value="1"/>
</dbReference>
<dbReference type="SUPFAM" id="SSF56235">
    <property type="entry name" value="N-terminal nucleophile aminohydrolases (Ntn hydrolases)"/>
    <property type="match status" value="1"/>
</dbReference>
<reference evidence="2" key="1">
    <citation type="journal article" date="2013" name="Environ. Microbiol.">
        <title>Microbiota from the distal guts of lean and obese adolescents exhibit partial functional redundancy besides clear differences in community structure.</title>
        <authorList>
            <person name="Ferrer M."/>
            <person name="Ruiz A."/>
            <person name="Lanza F."/>
            <person name="Haange S.B."/>
            <person name="Oberbach A."/>
            <person name="Till H."/>
            <person name="Bargiela R."/>
            <person name="Campoy C."/>
            <person name="Segura M.T."/>
            <person name="Richter M."/>
            <person name="von Bergen M."/>
            <person name="Seifert J."/>
            <person name="Suarez A."/>
        </authorList>
    </citation>
    <scope>NUCLEOTIDE SEQUENCE</scope>
</reference>
<dbReference type="PANTHER" id="PTHR43284">
    <property type="entry name" value="ASPARAGINE SYNTHETASE (GLUTAMINE-HYDROLYZING)"/>
    <property type="match status" value="1"/>
</dbReference>
<dbReference type="InterPro" id="IPR017932">
    <property type="entry name" value="GATase_2_dom"/>
</dbReference>